<keyword evidence="3" id="KW-1185">Reference proteome</keyword>
<reference evidence="2" key="1">
    <citation type="journal article" date="2022" name="bioRxiv">
        <title>Sequencing and chromosome-scale assembly of the giantPleurodeles waltlgenome.</title>
        <authorList>
            <person name="Brown T."/>
            <person name="Elewa A."/>
            <person name="Iarovenko S."/>
            <person name="Subramanian E."/>
            <person name="Araus A.J."/>
            <person name="Petzold A."/>
            <person name="Susuki M."/>
            <person name="Suzuki K.-i.T."/>
            <person name="Hayashi T."/>
            <person name="Toyoda A."/>
            <person name="Oliveira C."/>
            <person name="Osipova E."/>
            <person name="Leigh N.D."/>
            <person name="Simon A."/>
            <person name="Yun M.H."/>
        </authorList>
    </citation>
    <scope>NUCLEOTIDE SEQUENCE</scope>
    <source>
        <strain evidence="2">20211129_DDA</strain>
        <tissue evidence="2">Liver</tissue>
    </source>
</reference>
<name>A0AAV7UNW3_PLEWA</name>
<dbReference type="Proteomes" id="UP001066276">
    <property type="component" value="Chromosome 3_1"/>
</dbReference>
<feature type="compositionally biased region" description="Basic and acidic residues" evidence="1">
    <location>
        <begin position="87"/>
        <end position="97"/>
    </location>
</feature>
<evidence type="ECO:0000313" key="3">
    <source>
        <dbReference type="Proteomes" id="UP001066276"/>
    </source>
</evidence>
<organism evidence="2 3">
    <name type="scientific">Pleurodeles waltl</name>
    <name type="common">Iberian ribbed newt</name>
    <dbReference type="NCBI Taxonomy" id="8319"/>
    <lineage>
        <taxon>Eukaryota</taxon>
        <taxon>Metazoa</taxon>
        <taxon>Chordata</taxon>
        <taxon>Craniata</taxon>
        <taxon>Vertebrata</taxon>
        <taxon>Euteleostomi</taxon>
        <taxon>Amphibia</taxon>
        <taxon>Batrachia</taxon>
        <taxon>Caudata</taxon>
        <taxon>Salamandroidea</taxon>
        <taxon>Salamandridae</taxon>
        <taxon>Pleurodelinae</taxon>
        <taxon>Pleurodeles</taxon>
    </lineage>
</organism>
<accession>A0AAV7UNW3</accession>
<dbReference type="EMBL" id="JANPWB010000005">
    <property type="protein sequence ID" value="KAJ1190266.1"/>
    <property type="molecule type" value="Genomic_DNA"/>
</dbReference>
<evidence type="ECO:0000313" key="2">
    <source>
        <dbReference type="EMBL" id="KAJ1190266.1"/>
    </source>
</evidence>
<proteinExistence type="predicted"/>
<evidence type="ECO:0000256" key="1">
    <source>
        <dbReference type="SAM" id="MobiDB-lite"/>
    </source>
</evidence>
<sequence>MQFKGDGWAEREVTKRHGFRNQWKESERLVRGGGVVTSRGRAAKPARMGRGIKEACSRPLPGRSSAGCRAPTACLGAQRRGRCSRSQRGDRRCQHRP</sequence>
<feature type="region of interest" description="Disordered" evidence="1">
    <location>
        <begin position="78"/>
        <end position="97"/>
    </location>
</feature>
<comment type="caution">
    <text evidence="2">The sequence shown here is derived from an EMBL/GenBank/DDBJ whole genome shotgun (WGS) entry which is preliminary data.</text>
</comment>
<feature type="region of interest" description="Disordered" evidence="1">
    <location>
        <begin position="1"/>
        <end position="70"/>
    </location>
</feature>
<protein>
    <submittedName>
        <fullName evidence="2">Uncharacterized protein</fullName>
    </submittedName>
</protein>
<gene>
    <name evidence="2" type="ORF">NDU88_007004</name>
</gene>
<dbReference type="AlphaFoldDB" id="A0AAV7UNW3"/>